<dbReference type="EMBL" id="JAUEMJ010000007">
    <property type="protein sequence ID" value="MDN3242187.1"/>
    <property type="molecule type" value="Genomic_DNA"/>
</dbReference>
<sequence>MIGTDEFTAATLAAKWEWNHNPDDSKWSTGNGLRLQTATVTNDLYRARNTLTHRIQGPSSTATIELDPAQMADGDRAGLAVLRNNSAWIGVRRENGVTRISMTDGHTMDSGFNTVGTGTERASAELCGSTVWLRVTADIRPGAERLAHFSYSEDGSDFIPLGTALTLGTSPAFFMGPRFAVFNHATQALGGAVTVKRFSVAV</sequence>
<evidence type="ECO:0000313" key="2">
    <source>
        <dbReference type="EMBL" id="MDN3241329.1"/>
    </source>
</evidence>
<dbReference type="PANTHER" id="PTHR42812:SF15">
    <property type="entry name" value="HYDROLASE, PUTATIVE (AFU_ORTHOLOGUE AFUA_2G00930)-RELATED"/>
    <property type="match status" value="1"/>
</dbReference>
<dbReference type="Gene3D" id="2.60.120.200">
    <property type="match status" value="1"/>
</dbReference>
<keyword evidence="4" id="KW-1185">Reference proteome</keyword>
<dbReference type="Pfam" id="PF17851">
    <property type="entry name" value="GH43_C2"/>
    <property type="match status" value="1"/>
</dbReference>
<feature type="domain" description="Beta-xylosidase C-terminal Concanavalin A-like" evidence="1">
    <location>
        <begin position="4"/>
        <end position="200"/>
    </location>
</feature>
<organism evidence="2 4">
    <name type="scientific">Glycomyces tritici</name>
    <dbReference type="NCBI Taxonomy" id="2665176"/>
    <lineage>
        <taxon>Bacteria</taxon>
        <taxon>Bacillati</taxon>
        <taxon>Actinomycetota</taxon>
        <taxon>Actinomycetes</taxon>
        <taxon>Glycomycetales</taxon>
        <taxon>Glycomycetaceae</taxon>
        <taxon>Glycomyces</taxon>
    </lineage>
</organism>
<comment type="caution">
    <text evidence="2">The sequence shown here is derived from an EMBL/GenBank/DDBJ whole genome shotgun (WGS) entry which is preliminary data.</text>
</comment>
<accession>A0ABT7YRQ5</accession>
<name>A0ABT7YRQ5_9ACTN</name>
<gene>
    <name evidence="2" type="ORF">QWI33_16500</name>
    <name evidence="3" type="ORF">QWI33_20885</name>
</gene>
<evidence type="ECO:0000259" key="1">
    <source>
        <dbReference type="Pfam" id="PF17851"/>
    </source>
</evidence>
<dbReference type="SUPFAM" id="SSF49899">
    <property type="entry name" value="Concanavalin A-like lectins/glucanases"/>
    <property type="match status" value="1"/>
</dbReference>
<dbReference type="Proteomes" id="UP001171902">
    <property type="component" value="Unassembled WGS sequence"/>
</dbReference>
<reference evidence="2" key="1">
    <citation type="submission" date="2023-06" db="EMBL/GenBank/DDBJ databases">
        <title>Gycomyces niveus sp.nov., a novel actinomycete isolated from soil in Shouguang.</title>
        <authorList>
            <person name="Yang X."/>
            <person name="Zhao J."/>
        </authorList>
    </citation>
    <scope>NUCLEOTIDE SEQUENCE</scope>
    <source>
        <strain evidence="2">NEAU C2</strain>
    </source>
</reference>
<evidence type="ECO:0000313" key="4">
    <source>
        <dbReference type="Proteomes" id="UP001171902"/>
    </source>
</evidence>
<dbReference type="InterPro" id="IPR051795">
    <property type="entry name" value="Glycosyl_Hydrlase_43"/>
</dbReference>
<protein>
    <recommendedName>
        <fullName evidence="1">Beta-xylosidase C-terminal Concanavalin A-like domain-containing protein</fullName>
    </recommendedName>
</protein>
<dbReference type="EMBL" id="JAUEMJ010000004">
    <property type="protein sequence ID" value="MDN3241329.1"/>
    <property type="molecule type" value="Genomic_DNA"/>
</dbReference>
<dbReference type="PANTHER" id="PTHR42812">
    <property type="entry name" value="BETA-XYLOSIDASE"/>
    <property type="match status" value="1"/>
</dbReference>
<evidence type="ECO:0000313" key="3">
    <source>
        <dbReference type="EMBL" id="MDN3242187.1"/>
    </source>
</evidence>
<dbReference type="InterPro" id="IPR013320">
    <property type="entry name" value="ConA-like_dom_sf"/>
</dbReference>
<proteinExistence type="predicted"/>
<dbReference type="InterPro" id="IPR041542">
    <property type="entry name" value="GH43_C2"/>
</dbReference>